<dbReference type="OrthoDB" id="5954035at2759"/>
<gene>
    <name evidence="10" type="ORF">TD95_002183</name>
</gene>
<dbReference type="InterPro" id="IPR000073">
    <property type="entry name" value="AB_hydrolase_1"/>
</dbReference>
<feature type="active site" description="Charge relay system" evidence="8">
    <location>
        <position position="333"/>
    </location>
</feature>
<evidence type="ECO:0000256" key="3">
    <source>
        <dbReference type="ARBA" id="ARBA00022801"/>
    </source>
</evidence>
<keyword evidence="3" id="KW-0378">Hydrolase</keyword>
<reference evidence="10 11" key="1">
    <citation type="submission" date="2015-03" db="EMBL/GenBank/DDBJ databases">
        <authorList>
            <person name="Radwan O."/>
            <person name="Al-Naeli F.A."/>
            <person name="Rendon G.A."/>
            <person name="Fields C."/>
        </authorList>
    </citation>
    <scope>NUCLEOTIDE SEQUENCE [LARGE SCALE GENOMIC DNA]</scope>
    <source>
        <strain evidence="10">CR-DP1</strain>
    </source>
</reference>
<dbReference type="GO" id="GO:0047372">
    <property type="term" value="F:monoacylglycerol lipase activity"/>
    <property type="evidence" value="ECO:0007669"/>
    <property type="project" value="TreeGrafter"/>
</dbReference>
<dbReference type="EMBL" id="LAEV01001030">
    <property type="protein sequence ID" value="KKA29035.1"/>
    <property type="molecule type" value="Genomic_DNA"/>
</dbReference>
<evidence type="ECO:0000256" key="1">
    <source>
        <dbReference type="ARBA" id="ARBA00010884"/>
    </source>
</evidence>
<dbReference type="InterPro" id="IPR012020">
    <property type="entry name" value="ABHD4"/>
</dbReference>
<dbReference type="FunFam" id="3.40.50.1820:FF:000137">
    <property type="entry name" value="EEB1p Acyl-coenzymeA:ethanol O-acyltransferase"/>
    <property type="match status" value="1"/>
</dbReference>
<keyword evidence="2" id="KW-0808">Transferase</keyword>
<evidence type="ECO:0000256" key="4">
    <source>
        <dbReference type="ARBA" id="ARBA00050620"/>
    </source>
</evidence>
<dbReference type="GO" id="GO:0008126">
    <property type="term" value="F:acetylesterase activity"/>
    <property type="evidence" value="ECO:0007669"/>
    <property type="project" value="TreeGrafter"/>
</dbReference>
<comment type="caution">
    <text evidence="10">The sequence shown here is derived from an EMBL/GenBank/DDBJ whole genome shotgun (WGS) entry which is preliminary data.</text>
</comment>
<name>A0A0F4ZFN8_9PEZI</name>
<sequence>MEWLGRAHIDFTHNAEPLKLSLKDGTQTDLLQLAEQATPPCNLNPLYFNGHLQTAVAGTSRDAPKLFYKRHIFQSIEANIPGQFTVDWAVAPNNAPQDSTLPPRTSYWTPEEFAGLTSTDSKPTLVVMHGLSGGSHEAYLRHTIAPLVDSGKWEVIVINARGCAWSEITTGVFYNARATWDVRQLVKWLSQQYPNRPLFGVGFSLGANILTNYIGEEGEACVLKAAVLCSNPFNLEVANNALRRTWIGREVYMKTMGNSMKKLVYRHREAVKKYTNFDYDKIMQITYLDEFDAEIQPKAWGYPTASAYYRDASSTDSVLSIRIPVLAVHARDDPIAADEAMPYPEIAANPYTVMLATSLGGHLGWFEVGGSRWFSKPVCNFFNRMAFDVDLDAIPKSDLLPKHKREYTYNAMNRQWAHN</sequence>
<dbReference type="GO" id="GO:0004026">
    <property type="term" value="F:alcohol O-acetyltransferase activity"/>
    <property type="evidence" value="ECO:0007669"/>
    <property type="project" value="UniProtKB-EC"/>
</dbReference>
<protein>
    <recommendedName>
        <fullName evidence="6">alcohol O-acetyltransferase</fullName>
        <ecNumber evidence="6">2.3.1.84</ecNumber>
    </recommendedName>
    <alternativeName>
        <fullName evidence="7">Alcohol O-acetyltransferase</fullName>
    </alternativeName>
</protein>
<dbReference type="GO" id="GO:0051792">
    <property type="term" value="P:medium-chain fatty acid biosynthetic process"/>
    <property type="evidence" value="ECO:0007669"/>
    <property type="project" value="TreeGrafter"/>
</dbReference>
<evidence type="ECO:0000259" key="9">
    <source>
        <dbReference type="Pfam" id="PF00561"/>
    </source>
</evidence>
<dbReference type="EC" id="2.3.1.84" evidence="6"/>
<dbReference type="GO" id="GO:0051793">
    <property type="term" value="P:medium-chain fatty acid catabolic process"/>
    <property type="evidence" value="ECO:0007669"/>
    <property type="project" value="UniProtKB-ARBA"/>
</dbReference>
<dbReference type="InterPro" id="IPR050960">
    <property type="entry name" value="AB_hydrolase_4_sf"/>
</dbReference>
<dbReference type="PANTHER" id="PTHR10794">
    <property type="entry name" value="ABHYDROLASE DOMAIN-CONTAINING PROTEIN"/>
    <property type="match status" value="1"/>
</dbReference>
<dbReference type="PIRSF" id="PIRSF005211">
    <property type="entry name" value="Ab_hydro_YheT"/>
    <property type="match status" value="1"/>
</dbReference>
<evidence type="ECO:0000313" key="10">
    <source>
        <dbReference type="EMBL" id="KKA29035.1"/>
    </source>
</evidence>
<evidence type="ECO:0000256" key="5">
    <source>
        <dbReference type="ARBA" id="ARBA00054277"/>
    </source>
</evidence>
<feature type="active site" description="Charge relay system" evidence="8">
    <location>
        <position position="362"/>
    </location>
</feature>
<dbReference type="PANTHER" id="PTHR10794:SF63">
    <property type="entry name" value="ALPHA_BETA HYDROLASE 1, ISOFORM A"/>
    <property type="match status" value="1"/>
</dbReference>
<evidence type="ECO:0000256" key="7">
    <source>
        <dbReference type="ARBA" id="ARBA00080774"/>
    </source>
</evidence>
<comment type="function">
    <text evidence="5">Displays enzymatic activity both for medium-chain fatty acid (MCFA) ethyl ester synthesis and hydrolysis (esterase activity). MCFA are toxic for yeast and this enzyme could thus be involved in their detoxification by esterification.</text>
</comment>
<dbReference type="InterPro" id="IPR029058">
    <property type="entry name" value="AB_hydrolase_fold"/>
</dbReference>
<dbReference type="Pfam" id="PF00561">
    <property type="entry name" value="Abhydrolase_1"/>
    <property type="match status" value="1"/>
</dbReference>
<evidence type="ECO:0000256" key="8">
    <source>
        <dbReference type="PIRSR" id="PIRSR005211-1"/>
    </source>
</evidence>
<evidence type="ECO:0000256" key="6">
    <source>
        <dbReference type="ARBA" id="ARBA00066969"/>
    </source>
</evidence>
<evidence type="ECO:0000256" key="2">
    <source>
        <dbReference type="ARBA" id="ARBA00022679"/>
    </source>
</evidence>
<comment type="catalytic activity">
    <reaction evidence="4">
        <text>an aliphatic alcohol + acetyl-CoA = an acetyl ester + CoA</text>
        <dbReference type="Rhea" id="RHEA:17229"/>
        <dbReference type="ChEBI" id="CHEBI:2571"/>
        <dbReference type="ChEBI" id="CHEBI:47622"/>
        <dbReference type="ChEBI" id="CHEBI:57287"/>
        <dbReference type="ChEBI" id="CHEBI:57288"/>
        <dbReference type="EC" id="2.3.1.84"/>
    </reaction>
</comment>
<dbReference type="SUPFAM" id="SSF53474">
    <property type="entry name" value="alpha/beta-Hydrolases"/>
    <property type="match status" value="1"/>
</dbReference>
<comment type="similarity">
    <text evidence="1">Belongs to the AB hydrolase superfamily. AB hydrolase 4 family.</text>
</comment>
<organism evidence="10 11">
    <name type="scientific">Thielaviopsis punctulata</name>
    <dbReference type="NCBI Taxonomy" id="72032"/>
    <lineage>
        <taxon>Eukaryota</taxon>
        <taxon>Fungi</taxon>
        <taxon>Dikarya</taxon>
        <taxon>Ascomycota</taxon>
        <taxon>Pezizomycotina</taxon>
        <taxon>Sordariomycetes</taxon>
        <taxon>Hypocreomycetidae</taxon>
        <taxon>Microascales</taxon>
        <taxon>Ceratocystidaceae</taxon>
        <taxon>Thielaviopsis</taxon>
    </lineage>
</organism>
<dbReference type="AlphaFoldDB" id="A0A0F4ZFN8"/>
<proteinExistence type="inferred from homology"/>
<dbReference type="Proteomes" id="UP000033483">
    <property type="component" value="Unassembled WGS sequence"/>
</dbReference>
<evidence type="ECO:0000313" key="11">
    <source>
        <dbReference type="Proteomes" id="UP000033483"/>
    </source>
</evidence>
<feature type="active site" description="Charge relay system" evidence="8">
    <location>
        <position position="204"/>
    </location>
</feature>
<feature type="domain" description="AB hydrolase-1" evidence="9">
    <location>
        <begin position="123"/>
        <end position="343"/>
    </location>
</feature>
<keyword evidence="11" id="KW-1185">Reference proteome</keyword>
<accession>A0A0F4ZFN8</accession>
<dbReference type="Gene3D" id="3.40.50.1820">
    <property type="entry name" value="alpha/beta hydrolase"/>
    <property type="match status" value="1"/>
</dbReference>